<feature type="region of interest" description="Disordered" evidence="5">
    <location>
        <begin position="198"/>
        <end position="217"/>
    </location>
</feature>
<feature type="domain" description="SWIM-type" evidence="6">
    <location>
        <begin position="88"/>
        <end position="120"/>
    </location>
</feature>
<evidence type="ECO:0000256" key="2">
    <source>
        <dbReference type="ARBA" id="ARBA00022771"/>
    </source>
</evidence>
<keyword evidence="8" id="KW-1185">Reference proteome</keyword>
<proteinExistence type="predicted"/>
<evidence type="ECO:0000256" key="1">
    <source>
        <dbReference type="ARBA" id="ARBA00022723"/>
    </source>
</evidence>
<dbReference type="InterPro" id="IPR006564">
    <property type="entry name" value="Znf_PMZ"/>
</dbReference>
<reference evidence="7" key="1">
    <citation type="submission" date="2022-07" db="EMBL/GenBank/DDBJ databases">
        <authorList>
            <person name="Macas J."/>
            <person name="Novak P."/>
            <person name="Neumann P."/>
        </authorList>
    </citation>
    <scope>NUCLEOTIDE SEQUENCE</scope>
</reference>
<accession>A0A9P0ZCF8</accession>
<protein>
    <recommendedName>
        <fullName evidence="6">SWIM-type domain-containing protein</fullName>
    </recommendedName>
</protein>
<dbReference type="SMART" id="SM00575">
    <property type="entry name" value="ZnF_PMZ"/>
    <property type="match status" value="1"/>
</dbReference>
<comment type="caution">
    <text evidence="7">The sequence shown here is derived from an EMBL/GenBank/DDBJ whole genome shotgun (WGS) entry which is preliminary data.</text>
</comment>
<feature type="compositionally biased region" description="Polar residues" evidence="5">
    <location>
        <begin position="207"/>
        <end position="217"/>
    </location>
</feature>
<name>A0A9P0ZCF8_CUSEU</name>
<dbReference type="AlphaFoldDB" id="A0A9P0ZCF8"/>
<dbReference type="PANTHER" id="PTHR31973">
    <property type="entry name" value="POLYPROTEIN, PUTATIVE-RELATED"/>
    <property type="match status" value="1"/>
</dbReference>
<dbReference type="Proteomes" id="UP001152484">
    <property type="component" value="Unassembled WGS sequence"/>
</dbReference>
<dbReference type="EMBL" id="CAMAPE010000032">
    <property type="protein sequence ID" value="CAH9094980.1"/>
    <property type="molecule type" value="Genomic_DNA"/>
</dbReference>
<evidence type="ECO:0000256" key="3">
    <source>
        <dbReference type="ARBA" id="ARBA00022833"/>
    </source>
</evidence>
<evidence type="ECO:0000256" key="5">
    <source>
        <dbReference type="SAM" id="MobiDB-lite"/>
    </source>
</evidence>
<evidence type="ECO:0000256" key="4">
    <source>
        <dbReference type="PROSITE-ProRule" id="PRU00325"/>
    </source>
</evidence>
<dbReference type="OrthoDB" id="1279855at2759"/>
<sequence length="217" mass="25094">MTSNNAESLNSVDRIPREYPIAKLIDFLRDRMQKWFCERRDNAEKNKTILSEYFETKLRSFHAESSMMLVKPASSYEFEVVDKTSRSFVVNLKEKTCSCRVFQLEHFICVHGVAAVGHRRGLSCYDYISNYSFTHAWLSTYSGEMHPIGSSFDWEIPDHVRSVICKPPTCLTRPPGKPKKKRIPSIDEFPSRQRCSRCMKGGHNKKSFTNPISVSRP</sequence>
<dbReference type="Pfam" id="PF04434">
    <property type="entry name" value="SWIM"/>
    <property type="match status" value="1"/>
</dbReference>
<dbReference type="PROSITE" id="PS50966">
    <property type="entry name" value="ZF_SWIM"/>
    <property type="match status" value="1"/>
</dbReference>
<evidence type="ECO:0000313" key="8">
    <source>
        <dbReference type="Proteomes" id="UP001152484"/>
    </source>
</evidence>
<evidence type="ECO:0000313" key="7">
    <source>
        <dbReference type="EMBL" id="CAH9094980.1"/>
    </source>
</evidence>
<keyword evidence="3" id="KW-0862">Zinc</keyword>
<evidence type="ECO:0000259" key="6">
    <source>
        <dbReference type="PROSITE" id="PS50966"/>
    </source>
</evidence>
<organism evidence="7 8">
    <name type="scientific">Cuscuta europaea</name>
    <name type="common">European dodder</name>
    <dbReference type="NCBI Taxonomy" id="41803"/>
    <lineage>
        <taxon>Eukaryota</taxon>
        <taxon>Viridiplantae</taxon>
        <taxon>Streptophyta</taxon>
        <taxon>Embryophyta</taxon>
        <taxon>Tracheophyta</taxon>
        <taxon>Spermatophyta</taxon>
        <taxon>Magnoliopsida</taxon>
        <taxon>eudicotyledons</taxon>
        <taxon>Gunneridae</taxon>
        <taxon>Pentapetalae</taxon>
        <taxon>asterids</taxon>
        <taxon>lamiids</taxon>
        <taxon>Solanales</taxon>
        <taxon>Convolvulaceae</taxon>
        <taxon>Cuscuteae</taxon>
        <taxon>Cuscuta</taxon>
        <taxon>Cuscuta subgen. Cuscuta</taxon>
    </lineage>
</organism>
<keyword evidence="1" id="KW-0479">Metal-binding</keyword>
<dbReference type="InterPro" id="IPR007527">
    <property type="entry name" value="Znf_SWIM"/>
</dbReference>
<keyword evidence="2 4" id="KW-0863">Zinc-finger</keyword>
<dbReference type="PANTHER" id="PTHR31973:SF113">
    <property type="entry name" value="PROTEIN FAR1-RELATED SEQUENCE 5-LIKE"/>
    <property type="match status" value="1"/>
</dbReference>
<dbReference type="GO" id="GO:0008270">
    <property type="term" value="F:zinc ion binding"/>
    <property type="evidence" value="ECO:0007669"/>
    <property type="project" value="UniProtKB-KW"/>
</dbReference>
<gene>
    <name evidence="7" type="ORF">CEURO_LOCUS12964</name>
</gene>